<keyword evidence="2" id="KW-1185">Reference proteome</keyword>
<evidence type="ECO:0000313" key="1">
    <source>
        <dbReference type="EMBL" id="PRQ55054.1"/>
    </source>
</evidence>
<proteinExistence type="predicted"/>
<dbReference type="STRING" id="74649.A0A2P6S8R0"/>
<sequence length="76" mass="9090">MKMSTVIEFVYFISYLQFRENVAAWVCFHDRKDAFKGFLGRVLRLKSVLMRPKQLYMRSWVKRGVLPCLCQPHFGD</sequence>
<dbReference type="EMBL" id="PDCK01000039">
    <property type="protein sequence ID" value="PRQ55054.1"/>
    <property type="molecule type" value="Genomic_DNA"/>
</dbReference>
<dbReference type="Proteomes" id="UP000238479">
    <property type="component" value="Chromosome 1"/>
</dbReference>
<gene>
    <name evidence="1" type="ORF">RchiOBHm_Chr1g0320381</name>
</gene>
<name>A0A2P6S8R0_ROSCH</name>
<dbReference type="Gramene" id="PRQ55054">
    <property type="protein sequence ID" value="PRQ55054"/>
    <property type="gene ID" value="RchiOBHm_Chr1g0320381"/>
</dbReference>
<dbReference type="AlphaFoldDB" id="A0A2P6S8R0"/>
<protein>
    <submittedName>
        <fullName evidence="1">Uncharacterized protein</fullName>
    </submittedName>
</protein>
<accession>A0A2P6S8R0</accession>
<evidence type="ECO:0000313" key="2">
    <source>
        <dbReference type="Proteomes" id="UP000238479"/>
    </source>
</evidence>
<comment type="caution">
    <text evidence="1">The sequence shown here is derived from an EMBL/GenBank/DDBJ whole genome shotgun (WGS) entry which is preliminary data.</text>
</comment>
<organism evidence="1 2">
    <name type="scientific">Rosa chinensis</name>
    <name type="common">China rose</name>
    <dbReference type="NCBI Taxonomy" id="74649"/>
    <lineage>
        <taxon>Eukaryota</taxon>
        <taxon>Viridiplantae</taxon>
        <taxon>Streptophyta</taxon>
        <taxon>Embryophyta</taxon>
        <taxon>Tracheophyta</taxon>
        <taxon>Spermatophyta</taxon>
        <taxon>Magnoliopsida</taxon>
        <taxon>eudicotyledons</taxon>
        <taxon>Gunneridae</taxon>
        <taxon>Pentapetalae</taxon>
        <taxon>rosids</taxon>
        <taxon>fabids</taxon>
        <taxon>Rosales</taxon>
        <taxon>Rosaceae</taxon>
        <taxon>Rosoideae</taxon>
        <taxon>Rosoideae incertae sedis</taxon>
        <taxon>Rosa</taxon>
    </lineage>
</organism>
<reference evidence="1 2" key="1">
    <citation type="journal article" date="2018" name="Nat. Genet.">
        <title>The Rosa genome provides new insights in the design of modern roses.</title>
        <authorList>
            <person name="Bendahmane M."/>
        </authorList>
    </citation>
    <scope>NUCLEOTIDE SEQUENCE [LARGE SCALE GENOMIC DNA]</scope>
    <source>
        <strain evidence="2">cv. Old Blush</strain>
    </source>
</reference>